<dbReference type="AlphaFoldDB" id="A0A9P5UCZ7"/>
<evidence type="ECO:0008006" key="3">
    <source>
        <dbReference type="Google" id="ProtNLM"/>
    </source>
</evidence>
<protein>
    <recommendedName>
        <fullName evidence="3">Retrotransposon gag domain-containing protein</fullName>
    </recommendedName>
</protein>
<organism evidence="1 2">
    <name type="scientific">Rhodocollybia butyracea</name>
    <dbReference type="NCBI Taxonomy" id="206335"/>
    <lineage>
        <taxon>Eukaryota</taxon>
        <taxon>Fungi</taxon>
        <taxon>Dikarya</taxon>
        <taxon>Basidiomycota</taxon>
        <taxon>Agaricomycotina</taxon>
        <taxon>Agaricomycetes</taxon>
        <taxon>Agaricomycetidae</taxon>
        <taxon>Agaricales</taxon>
        <taxon>Marasmiineae</taxon>
        <taxon>Omphalotaceae</taxon>
        <taxon>Rhodocollybia</taxon>
    </lineage>
</organism>
<name>A0A9P5UCZ7_9AGAR</name>
<evidence type="ECO:0000313" key="1">
    <source>
        <dbReference type="EMBL" id="KAF9073683.1"/>
    </source>
</evidence>
<comment type="caution">
    <text evidence="1">The sequence shown here is derived from an EMBL/GenBank/DDBJ whole genome shotgun (WGS) entry which is preliminary data.</text>
</comment>
<dbReference type="EMBL" id="JADNRY010000016">
    <property type="protein sequence ID" value="KAF9073683.1"/>
    <property type="molecule type" value="Genomic_DNA"/>
</dbReference>
<dbReference type="OrthoDB" id="3055569at2759"/>
<sequence>MVESHVAQFGGDIGEKQNAVDFERSFLRAMRPSGVDKKDFVSEFQLYLTHGSPADNWYTAAAAAANDWDAFVAAFQIKFPAPKVQARTPMEYKQILTELRLNEAKLLEHHPDTNNYMWKYDEQANWKDFTDAIKAVKKQEIKEGTERQKLLEKTKAEVAAVQKGLWEHIPPVPETPSKALGR</sequence>
<keyword evidence="2" id="KW-1185">Reference proteome</keyword>
<evidence type="ECO:0000313" key="2">
    <source>
        <dbReference type="Proteomes" id="UP000772434"/>
    </source>
</evidence>
<proteinExistence type="predicted"/>
<gene>
    <name evidence="1" type="ORF">BDP27DRAFT_1416770</name>
</gene>
<accession>A0A9P5UCZ7</accession>
<reference evidence="1" key="1">
    <citation type="submission" date="2020-11" db="EMBL/GenBank/DDBJ databases">
        <authorList>
            <consortium name="DOE Joint Genome Institute"/>
            <person name="Ahrendt S."/>
            <person name="Riley R."/>
            <person name="Andreopoulos W."/>
            <person name="Labutti K."/>
            <person name="Pangilinan J."/>
            <person name="Ruiz-Duenas F.J."/>
            <person name="Barrasa J.M."/>
            <person name="Sanchez-Garcia M."/>
            <person name="Camarero S."/>
            <person name="Miyauchi S."/>
            <person name="Serrano A."/>
            <person name="Linde D."/>
            <person name="Babiker R."/>
            <person name="Drula E."/>
            <person name="Ayuso-Fernandez I."/>
            <person name="Pacheco R."/>
            <person name="Padilla G."/>
            <person name="Ferreira P."/>
            <person name="Barriuso J."/>
            <person name="Kellner H."/>
            <person name="Castanera R."/>
            <person name="Alfaro M."/>
            <person name="Ramirez L."/>
            <person name="Pisabarro A.G."/>
            <person name="Kuo A."/>
            <person name="Tritt A."/>
            <person name="Lipzen A."/>
            <person name="He G."/>
            <person name="Yan M."/>
            <person name="Ng V."/>
            <person name="Cullen D."/>
            <person name="Martin F."/>
            <person name="Rosso M.-N."/>
            <person name="Henrissat B."/>
            <person name="Hibbett D."/>
            <person name="Martinez A.T."/>
            <person name="Grigoriev I.V."/>
        </authorList>
    </citation>
    <scope>NUCLEOTIDE SEQUENCE</scope>
    <source>
        <strain evidence="1">AH 40177</strain>
    </source>
</reference>
<dbReference type="Proteomes" id="UP000772434">
    <property type="component" value="Unassembled WGS sequence"/>
</dbReference>